<protein>
    <submittedName>
        <fullName evidence="1">Uncharacterized protein</fullName>
    </submittedName>
</protein>
<name>A0AAW8UDD2_9LACT</name>
<evidence type="ECO:0000313" key="2">
    <source>
        <dbReference type="Proteomes" id="UP001250218"/>
    </source>
</evidence>
<reference evidence="1" key="1">
    <citation type="submission" date="2023-03" db="EMBL/GenBank/DDBJ databases">
        <authorList>
            <person name="Shen W."/>
            <person name="Cai J."/>
        </authorList>
    </citation>
    <scope>NUCLEOTIDE SEQUENCE</scope>
    <source>
        <strain evidence="1">Y37</strain>
    </source>
</reference>
<dbReference type="AlphaFoldDB" id="A0AAW8UDD2"/>
<dbReference type="RefSeq" id="WP_311955088.1">
    <property type="nucleotide sequence ID" value="NZ_JARQDF010000012.1"/>
</dbReference>
<accession>A0AAW8UDD2</accession>
<dbReference type="EMBL" id="JARQDL010000014">
    <property type="protein sequence ID" value="MDT2946904.1"/>
    <property type="molecule type" value="Genomic_DNA"/>
</dbReference>
<gene>
    <name evidence="1" type="ORF">P7I04_12825</name>
</gene>
<dbReference type="Proteomes" id="UP001250218">
    <property type="component" value="Unassembled WGS sequence"/>
</dbReference>
<comment type="caution">
    <text evidence="1">The sequence shown here is derived from an EMBL/GenBank/DDBJ whole genome shotgun (WGS) entry which is preliminary data.</text>
</comment>
<evidence type="ECO:0000313" key="1">
    <source>
        <dbReference type="EMBL" id="MDT2946904.1"/>
    </source>
</evidence>
<proteinExistence type="predicted"/>
<sequence>MKQSKYLITSLRYVAKATSRAALTRRKIIVPAEFGHNERKKSVT</sequence>
<organism evidence="1 2">
    <name type="scientific">Lactococcus lactis</name>
    <dbReference type="NCBI Taxonomy" id="1358"/>
    <lineage>
        <taxon>Bacteria</taxon>
        <taxon>Bacillati</taxon>
        <taxon>Bacillota</taxon>
        <taxon>Bacilli</taxon>
        <taxon>Lactobacillales</taxon>
        <taxon>Streptococcaceae</taxon>
        <taxon>Lactococcus</taxon>
    </lineage>
</organism>